<comment type="caution">
    <text evidence="1">The sequence shown here is derived from an EMBL/GenBank/DDBJ whole genome shotgun (WGS) entry which is preliminary data.</text>
</comment>
<accession>A0A4S3JM10</accession>
<dbReference type="PANTHER" id="PTHR47784">
    <property type="entry name" value="STEROL UPTAKE CONTROL PROTEIN 2"/>
    <property type="match status" value="1"/>
</dbReference>
<sequence length="259" mass="29134">MHGILALAAIHLAQTKHMDSKPTYIGAAVTHQNQALITFRSLIDNIRESNSVAIFAYASILIVYSLAFPQAPDSPEPRVAVDDLYQIIVFAHGLHQISTSAAGYLQNSMFKQLFQWDGSEQRLTDDAWLSFEELRDSVSFIGAEDARPSYLKAIDCIQDSLAEVSGGFDAVAAVTRIAIRLPSLYVTLLHEYDPLALVILSYYCVVLHRLRHHWCVGDRGARAARALWFILGEEWKHLMLWAMQDILGPDFLTRVREHV</sequence>
<dbReference type="InterPro" id="IPR053157">
    <property type="entry name" value="Sterol_Uptake_Regulator"/>
</dbReference>
<gene>
    <name evidence="1" type="ORF">EYZ11_003876</name>
</gene>
<dbReference type="GO" id="GO:0001228">
    <property type="term" value="F:DNA-binding transcription activator activity, RNA polymerase II-specific"/>
    <property type="evidence" value="ECO:0007669"/>
    <property type="project" value="TreeGrafter"/>
</dbReference>
<dbReference type="AlphaFoldDB" id="A0A4S3JM10"/>
<evidence type="ECO:0000313" key="1">
    <source>
        <dbReference type="EMBL" id="THC96626.1"/>
    </source>
</evidence>
<organism evidence="1 2">
    <name type="scientific">Aspergillus tanneri</name>
    <dbReference type="NCBI Taxonomy" id="1220188"/>
    <lineage>
        <taxon>Eukaryota</taxon>
        <taxon>Fungi</taxon>
        <taxon>Dikarya</taxon>
        <taxon>Ascomycota</taxon>
        <taxon>Pezizomycotina</taxon>
        <taxon>Eurotiomycetes</taxon>
        <taxon>Eurotiomycetidae</taxon>
        <taxon>Eurotiales</taxon>
        <taxon>Aspergillaceae</taxon>
        <taxon>Aspergillus</taxon>
        <taxon>Aspergillus subgen. Circumdati</taxon>
    </lineage>
</organism>
<dbReference type="VEuPathDB" id="FungiDB:EYZ11_003876"/>
<reference evidence="1 2" key="1">
    <citation type="submission" date="2019-03" db="EMBL/GenBank/DDBJ databases">
        <title>The genome sequence of a newly discovered highly antifungal drug resistant Aspergillus species, Aspergillus tanneri NIH 1004.</title>
        <authorList>
            <person name="Mounaud S."/>
            <person name="Singh I."/>
            <person name="Joardar V."/>
            <person name="Pakala S."/>
            <person name="Pakala S."/>
            <person name="Venepally P."/>
            <person name="Hoover J."/>
            <person name="Nierman W."/>
            <person name="Chung J."/>
            <person name="Losada L."/>
        </authorList>
    </citation>
    <scope>NUCLEOTIDE SEQUENCE [LARGE SCALE GENOMIC DNA]</scope>
    <source>
        <strain evidence="1 2">NIH1004</strain>
    </source>
</reference>
<dbReference type="PANTHER" id="PTHR47784:SF5">
    <property type="entry name" value="STEROL UPTAKE CONTROL PROTEIN 2"/>
    <property type="match status" value="1"/>
</dbReference>
<keyword evidence="2" id="KW-1185">Reference proteome</keyword>
<proteinExistence type="predicted"/>
<protein>
    <submittedName>
        <fullName evidence="1">Uncharacterized protein</fullName>
    </submittedName>
</protein>
<dbReference type="STRING" id="1220188.A0A4S3JM10"/>
<evidence type="ECO:0000313" key="2">
    <source>
        <dbReference type="Proteomes" id="UP000308092"/>
    </source>
</evidence>
<dbReference type="Proteomes" id="UP000308092">
    <property type="component" value="Unassembled WGS sequence"/>
</dbReference>
<name>A0A4S3JM10_9EURO</name>
<dbReference type="EMBL" id="SOSA01000105">
    <property type="protein sequence ID" value="THC96626.1"/>
    <property type="molecule type" value="Genomic_DNA"/>
</dbReference>